<evidence type="ECO:0000256" key="5">
    <source>
        <dbReference type="SAM" id="MobiDB-lite"/>
    </source>
</evidence>
<dbReference type="InterPro" id="IPR000719">
    <property type="entry name" value="Prot_kinase_dom"/>
</dbReference>
<dbReference type="AlphaFoldDB" id="A0A4U1CW92"/>
<feature type="compositionally biased region" description="Basic and acidic residues" evidence="5">
    <location>
        <begin position="418"/>
        <end position="431"/>
    </location>
</feature>
<dbReference type="Proteomes" id="UP000309488">
    <property type="component" value="Unassembled WGS sequence"/>
</dbReference>
<feature type="transmembrane region" description="Helical" evidence="6">
    <location>
        <begin position="342"/>
        <end position="365"/>
    </location>
</feature>
<keyword evidence="4" id="KW-0067">ATP-binding</keyword>
<dbReference type="InterPro" id="IPR011009">
    <property type="entry name" value="Kinase-like_dom_sf"/>
</dbReference>
<keyword evidence="2" id="KW-0547">Nucleotide-binding</keyword>
<keyword evidence="9" id="KW-1185">Reference proteome</keyword>
<dbReference type="SMART" id="SM00220">
    <property type="entry name" value="S_TKc"/>
    <property type="match status" value="1"/>
</dbReference>
<feature type="compositionally biased region" description="Low complexity" evidence="5">
    <location>
        <begin position="439"/>
        <end position="448"/>
    </location>
</feature>
<dbReference type="GO" id="GO:0004674">
    <property type="term" value="F:protein serine/threonine kinase activity"/>
    <property type="evidence" value="ECO:0007669"/>
    <property type="project" value="UniProtKB-KW"/>
</dbReference>
<sequence length="448" mass="49848">MSKVFTIAEGLENLGAMRTGGQGSVYKGRRIGAIYSAVKLIPTPIYTEDLNDKNYRNFKNEVEKLLKVNEHPSPNVVKMLSSGITESGSFPFIEMEYIDGPDLSELLQPPHNKIFTLKELIKVAEQLASALAHCHKVGVKHGDIKSNNVKYNIHTGNYVLLDFGLAIMSDEQRRSSIRHAGAVEFMAPEQNEGKMLPQSDVYSYGVILYELLGGQVPFPLSGNSDTGRNTVMIGHLESELPDVTELRKANLPTNWSEEQKAKEMQIPDWLLKLIDKCLQKDPAHRFENGMSLLEALVAGSLSSTTIPVNNLFPNAIEEENKALRQQISELENGMQETKKPGILLSPFVFACLIIAIIGLMGLVGYSEYTKKDHVQTVVNNPIDSIVPATDTNEYDAEKAKRQREMIRRAAVQKVIDSTLREEIRNSQKETTDSTEESTPDTTVTPQGF</sequence>
<dbReference type="CDD" id="cd14014">
    <property type="entry name" value="STKc_PknB_like"/>
    <property type="match status" value="1"/>
</dbReference>
<dbReference type="OrthoDB" id="9813021at2"/>
<proteinExistence type="predicted"/>
<dbReference type="RefSeq" id="WP_136840476.1">
    <property type="nucleotide sequence ID" value="NZ_SWBR01000002.1"/>
</dbReference>
<reference evidence="8 9" key="1">
    <citation type="submission" date="2019-04" db="EMBL/GenBank/DDBJ databases">
        <title>Pedobacter sp. RP-3-22 sp. nov., isolated from Arctic soil.</title>
        <authorList>
            <person name="Dahal R.H."/>
            <person name="Kim D.-U."/>
        </authorList>
    </citation>
    <scope>NUCLEOTIDE SEQUENCE [LARGE SCALE GENOMIC DNA]</scope>
    <source>
        <strain evidence="8 9">RP-3-22</strain>
    </source>
</reference>
<evidence type="ECO:0000259" key="7">
    <source>
        <dbReference type="PROSITE" id="PS50011"/>
    </source>
</evidence>
<comment type="caution">
    <text evidence="8">The sequence shown here is derived from an EMBL/GenBank/DDBJ whole genome shotgun (WGS) entry which is preliminary data.</text>
</comment>
<evidence type="ECO:0000313" key="9">
    <source>
        <dbReference type="Proteomes" id="UP000309488"/>
    </source>
</evidence>
<dbReference type="PANTHER" id="PTHR43289:SF6">
    <property type="entry name" value="SERINE_THREONINE-PROTEIN KINASE NEKL-3"/>
    <property type="match status" value="1"/>
</dbReference>
<evidence type="ECO:0000256" key="1">
    <source>
        <dbReference type="ARBA" id="ARBA00022679"/>
    </source>
</evidence>
<evidence type="ECO:0000256" key="3">
    <source>
        <dbReference type="ARBA" id="ARBA00022777"/>
    </source>
</evidence>
<dbReference type="EMBL" id="SWBR01000002">
    <property type="protein sequence ID" value="TKC10539.1"/>
    <property type="molecule type" value="Genomic_DNA"/>
</dbReference>
<keyword evidence="6" id="KW-1133">Transmembrane helix</keyword>
<gene>
    <name evidence="8" type="ORF">FA048_10175</name>
</gene>
<dbReference type="Gene3D" id="1.10.510.10">
    <property type="entry name" value="Transferase(Phosphotransferase) domain 1"/>
    <property type="match status" value="1"/>
</dbReference>
<evidence type="ECO:0000256" key="4">
    <source>
        <dbReference type="ARBA" id="ARBA00022840"/>
    </source>
</evidence>
<keyword evidence="3 8" id="KW-0418">Kinase</keyword>
<dbReference type="PROSITE" id="PS50011">
    <property type="entry name" value="PROTEIN_KINASE_DOM"/>
    <property type="match status" value="1"/>
</dbReference>
<dbReference type="GO" id="GO:0005524">
    <property type="term" value="F:ATP binding"/>
    <property type="evidence" value="ECO:0007669"/>
    <property type="project" value="UniProtKB-KW"/>
</dbReference>
<dbReference type="PANTHER" id="PTHR43289">
    <property type="entry name" value="MITOGEN-ACTIVATED PROTEIN KINASE KINASE KINASE 20-RELATED"/>
    <property type="match status" value="1"/>
</dbReference>
<feature type="domain" description="Protein kinase" evidence="7">
    <location>
        <begin position="11"/>
        <end position="297"/>
    </location>
</feature>
<keyword evidence="6" id="KW-0812">Transmembrane</keyword>
<evidence type="ECO:0000256" key="2">
    <source>
        <dbReference type="ARBA" id="ARBA00022741"/>
    </source>
</evidence>
<keyword evidence="8" id="KW-0723">Serine/threonine-protein kinase</keyword>
<dbReference type="Pfam" id="PF00069">
    <property type="entry name" value="Pkinase"/>
    <property type="match status" value="1"/>
</dbReference>
<feature type="region of interest" description="Disordered" evidence="5">
    <location>
        <begin position="418"/>
        <end position="448"/>
    </location>
</feature>
<accession>A0A4U1CW92</accession>
<evidence type="ECO:0000256" key="6">
    <source>
        <dbReference type="SAM" id="Phobius"/>
    </source>
</evidence>
<keyword evidence="6" id="KW-0472">Membrane</keyword>
<organism evidence="8 9">
    <name type="scientific">Pedobacter polaris</name>
    <dbReference type="NCBI Taxonomy" id="2571273"/>
    <lineage>
        <taxon>Bacteria</taxon>
        <taxon>Pseudomonadati</taxon>
        <taxon>Bacteroidota</taxon>
        <taxon>Sphingobacteriia</taxon>
        <taxon>Sphingobacteriales</taxon>
        <taxon>Sphingobacteriaceae</taxon>
        <taxon>Pedobacter</taxon>
    </lineage>
</organism>
<protein>
    <submittedName>
        <fullName evidence="8">Serine/threonine protein kinase</fullName>
    </submittedName>
</protein>
<dbReference type="SUPFAM" id="SSF56112">
    <property type="entry name" value="Protein kinase-like (PK-like)"/>
    <property type="match status" value="1"/>
</dbReference>
<name>A0A4U1CW92_9SPHI</name>
<keyword evidence="1" id="KW-0808">Transferase</keyword>
<evidence type="ECO:0000313" key="8">
    <source>
        <dbReference type="EMBL" id="TKC10539.1"/>
    </source>
</evidence>